<sequence>MSEPIIAKWQDRWGEEHVLLEGKGEDILYAIPERKDEEGNSHVEMLSKKALLEFVGKLNETK</sequence>
<gene>
    <name evidence="1" type="ORF">QNI29_03425</name>
</gene>
<evidence type="ECO:0000313" key="2">
    <source>
        <dbReference type="Proteomes" id="UP001236652"/>
    </source>
</evidence>
<reference evidence="1 2" key="1">
    <citation type="submission" date="2023-05" db="EMBL/GenBank/DDBJ databases">
        <title>Comparative genomics reveals the evidence of polycyclic aromatic hydrocarbons degradation in moderately halophilic genus Pontibacillus.</title>
        <authorList>
            <person name="Yang H."/>
            <person name="Qian Z."/>
        </authorList>
    </citation>
    <scope>NUCLEOTIDE SEQUENCE [LARGE SCALE GENOMIC DNA]</scope>
    <source>
        <strain evidence="2">HN14</strain>
    </source>
</reference>
<evidence type="ECO:0000313" key="1">
    <source>
        <dbReference type="EMBL" id="WIF98715.1"/>
    </source>
</evidence>
<accession>A0ABY8UYH3</accession>
<organism evidence="1 2">
    <name type="scientific">Pontibacillus chungwhensis</name>
    <dbReference type="NCBI Taxonomy" id="265426"/>
    <lineage>
        <taxon>Bacteria</taxon>
        <taxon>Bacillati</taxon>
        <taxon>Bacillota</taxon>
        <taxon>Bacilli</taxon>
        <taxon>Bacillales</taxon>
        <taxon>Bacillaceae</taxon>
        <taxon>Pontibacillus</taxon>
    </lineage>
</organism>
<protein>
    <submittedName>
        <fullName evidence="1">Uncharacterized protein</fullName>
    </submittedName>
</protein>
<dbReference type="Proteomes" id="UP001236652">
    <property type="component" value="Chromosome"/>
</dbReference>
<keyword evidence="2" id="KW-1185">Reference proteome</keyword>
<dbReference type="RefSeq" id="WP_231418486.1">
    <property type="nucleotide sequence ID" value="NZ_CP126446.1"/>
</dbReference>
<name>A0ABY8UYH3_9BACI</name>
<dbReference type="EMBL" id="CP126446">
    <property type="protein sequence ID" value="WIF98715.1"/>
    <property type="molecule type" value="Genomic_DNA"/>
</dbReference>
<proteinExistence type="predicted"/>